<gene>
    <name evidence="1" type="ORF">BLNAU_3344</name>
</gene>
<dbReference type="EMBL" id="JARBJD010000015">
    <property type="protein sequence ID" value="KAK2961546.1"/>
    <property type="molecule type" value="Genomic_DNA"/>
</dbReference>
<protein>
    <submittedName>
        <fullName evidence="1">Uncharacterized protein</fullName>
    </submittedName>
</protein>
<proteinExistence type="predicted"/>
<reference evidence="1 2" key="1">
    <citation type="journal article" date="2022" name="bioRxiv">
        <title>Genomics of Preaxostyla Flagellates Illuminates Evolutionary Transitions and the Path Towards Mitochondrial Loss.</title>
        <authorList>
            <person name="Novak L.V.F."/>
            <person name="Treitli S.C."/>
            <person name="Pyrih J."/>
            <person name="Halakuc P."/>
            <person name="Pipaliya S.V."/>
            <person name="Vacek V."/>
            <person name="Brzon O."/>
            <person name="Soukal P."/>
            <person name="Eme L."/>
            <person name="Dacks J.B."/>
            <person name="Karnkowska A."/>
            <person name="Elias M."/>
            <person name="Hampl V."/>
        </authorList>
    </citation>
    <scope>NUCLEOTIDE SEQUENCE [LARGE SCALE GENOMIC DNA]</scope>
    <source>
        <strain evidence="1">NAU3</strain>
        <tissue evidence="1">Gut</tissue>
    </source>
</reference>
<comment type="caution">
    <text evidence="1">The sequence shown here is derived from an EMBL/GenBank/DDBJ whole genome shotgun (WGS) entry which is preliminary data.</text>
</comment>
<name>A0ABQ9YCP7_9EUKA</name>
<evidence type="ECO:0000313" key="1">
    <source>
        <dbReference type="EMBL" id="KAK2961546.1"/>
    </source>
</evidence>
<sequence length="156" mass="18146">MPTLSINLESQAKLKVKLRSKRGDDCQLPTPIFNYHDTSVSRPIRRFECLRKDGPVELLRKEVTADVVAEGEDFGKDYRTETTSAMKSNLLYHRVKLCEAYHKGGFRLIRDSVDSLYTMDTRSRQSQSTKSIESKHIICLHRIRRGAYQRERMHNS</sequence>
<keyword evidence="2" id="KW-1185">Reference proteome</keyword>
<dbReference type="Proteomes" id="UP001281761">
    <property type="component" value="Unassembled WGS sequence"/>
</dbReference>
<organism evidence="1 2">
    <name type="scientific">Blattamonas nauphoetae</name>
    <dbReference type="NCBI Taxonomy" id="2049346"/>
    <lineage>
        <taxon>Eukaryota</taxon>
        <taxon>Metamonada</taxon>
        <taxon>Preaxostyla</taxon>
        <taxon>Oxymonadida</taxon>
        <taxon>Blattamonas</taxon>
    </lineage>
</organism>
<accession>A0ABQ9YCP7</accession>
<evidence type="ECO:0000313" key="2">
    <source>
        <dbReference type="Proteomes" id="UP001281761"/>
    </source>
</evidence>